<accession>A0ABV0F1F4</accession>
<dbReference type="RefSeq" id="WP_161869179.1">
    <property type="nucleotide sequence ID" value="NZ_JBMRGR010000010.1"/>
</dbReference>
<dbReference type="EMBL" id="MAEI02000001">
    <property type="protein sequence ID" value="MEO1781884.1"/>
    <property type="molecule type" value="Genomic_DNA"/>
</dbReference>
<gene>
    <name evidence="1" type="ORF">BAU18_001477</name>
</gene>
<reference evidence="1" key="1">
    <citation type="submission" date="2016-06" db="EMBL/GenBank/DDBJ databases">
        <authorList>
            <person name="Van Tyne D."/>
        </authorList>
    </citation>
    <scope>NUCLEOTIDE SEQUENCE</scope>
    <source>
        <strain evidence="1">JM9A</strain>
    </source>
</reference>
<dbReference type="InterPro" id="IPR018247">
    <property type="entry name" value="EF_Hand_1_Ca_BS"/>
</dbReference>
<sequence>MALTLKQAEDYLTAKISGITVMDISVEYPDYKEVLYVEGEKDYYLFFTKEDTYRFSDGQKNLKLANDQNADHILSEEEFLEQAAKIILSEE</sequence>
<protein>
    <submittedName>
        <fullName evidence="1">Uncharacterized protein</fullName>
    </submittedName>
</protein>
<evidence type="ECO:0000313" key="1">
    <source>
        <dbReference type="EMBL" id="MEO1781884.1"/>
    </source>
</evidence>
<keyword evidence="2" id="KW-1185">Reference proteome</keyword>
<dbReference type="PROSITE" id="PS00018">
    <property type="entry name" value="EF_HAND_1"/>
    <property type="match status" value="1"/>
</dbReference>
<evidence type="ECO:0000313" key="2">
    <source>
        <dbReference type="Proteomes" id="UP001429357"/>
    </source>
</evidence>
<organism evidence="1 2">
    <name type="scientific">Enterococcus diestrammenae</name>
    <dbReference type="NCBI Taxonomy" id="1155073"/>
    <lineage>
        <taxon>Bacteria</taxon>
        <taxon>Bacillati</taxon>
        <taxon>Bacillota</taxon>
        <taxon>Bacilli</taxon>
        <taxon>Lactobacillales</taxon>
        <taxon>Enterococcaceae</taxon>
        <taxon>Enterococcus</taxon>
    </lineage>
</organism>
<proteinExistence type="predicted"/>
<comment type="caution">
    <text evidence="1">The sequence shown here is derived from an EMBL/GenBank/DDBJ whole genome shotgun (WGS) entry which is preliminary data.</text>
</comment>
<dbReference type="Proteomes" id="UP001429357">
    <property type="component" value="Unassembled WGS sequence"/>
</dbReference>
<name>A0ABV0F1F4_9ENTE</name>
<reference evidence="1" key="2">
    <citation type="submission" date="2024-02" db="EMBL/GenBank/DDBJ databases">
        <title>The Genome Sequence of Enterococcus diestrammenae JM9A.</title>
        <authorList>
            <person name="Earl A."/>
            <person name="Manson A."/>
            <person name="Gilmore M."/>
            <person name="Sanders J."/>
            <person name="Shea T."/>
            <person name="Howe W."/>
            <person name="Livny J."/>
            <person name="Cuomo C."/>
            <person name="Neafsey D."/>
            <person name="Birren B."/>
        </authorList>
    </citation>
    <scope>NUCLEOTIDE SEQUENCE</scope>
    <source>
        <strain evidence="1">JM9A</strain>
    </source>
</reference>